<evidence type="ECO:0000313" key="4">
    <source>
        <dbReference type="Proteomes" id="UP000652760"/>
    </source>
</evidence>
<name>A0ABS1F7H3_9PROT</name>
<keyword evidence="2" id="KW-0175">Coiled coil</keyword>
<evidence type="ECO:0000256" key="1">
    <source>
        <dbReference type="ARBA" id="ARBA00007189"/>
    </source>
</evidence>
<organism evidence="3 4">
    <name type="scientific">Azospirillum endophyticum</name>
    <dbReference type="NCBI Taxonomy" id="2800326"/>
    <lineage>
        <taxon>Bacteria</taxon>
        <taxon>Pseudomonadati</taxon>
        <taxon>Pseudomonadota</taxon>
        <taxon>Alphaproteobacteria</taxon>
        <taxon>Rhodospirillales</taxon>
        <taxon>Azospirillaceae</taxon>
        <taxon>Azospirillum</taxon>
    </lineage>
</organism>
<accession>A0ABS1F7H3</accession>
<evidence type="ECO:0000313" key="3">
    <source>
        <dbReference type="EMBL" id="MBK1839365.1"/>
    </source>
</evidence>
<dbReference type="InterPro" id="IPR016772">
    <property type="entry name" value="UCP020408"/>
</dbReference>
<gene>
    <name evidence="3" type="ORF">JHL17_18305</name>
</gene>
<comment type="caution">
    <text evidence="3">The sequence shown here is derived from an EMBL/GenBank/DDBJ whole genome shotgun (WGS) entry which is preliminary data.</text>
</comment>
<dbReference type="Proteomes" id="UP000652760">
    <property type="component" value="Unassembled WGS sequence"/>
</dbReference>
<proteinExistence type="inferred from homology"/>
<reference evidence="4" key="1">
    <citation type="submission" date="2021-01" db="EMBL/GenBank/DDBJ databases">
        <title>Genome public.</title>
        <authorList>
            <person name="Liu C."/>
            <person name="Sun Q."/>
        </authorList>
    </citation>
    <scope>NUCLEOTIDE SEQUENCE [LARGE SCALE GENOMIC DNA]</scope>
    <source>
        <strain evidence="4">YIM B02556</strain>
    </source>
</reference>
<feature type="coiled-coil region" evidence="2">
    <location>
        <begin position="79"/>
        <end position="127"/>
    </location>
</feature>
<dbReference type="Pfam" id="PF10087">
    <property type="entry name" value="DUF2325"/>
    <property type="match status" value="1"/>
</dbReference>
<protein>
    <submittedName>
        <fullName evidence="3">DUF2325 domain-containing protein</fullName>
    </submittedName>
</protein>
<comment type="similarity">
    <text evidence="1">Belongs to the UPF0751 family.</text>
</comment>
<keyword evidence="4" id="KW-1185">Reference proteome</keyword>
<dbReference type="EMBL" id="JAENHM010000057">
    <property type="protein sequence ID" value="MBK1839365.1"/>
    <property type="molecule type" value="Genomic_DNA"/>
</dbReference>
<sequence length="251" mass="26444">MVGSSNRLDIARLRRTEQALAERDDTISRQQARLKRAAEERAGVLLRLEALEVLAARTRNEPAAVPVTADTADVLRRKLNDEKAHAAALAARLAETEESLRAAARSIAALQARERALQAELAAFEAALAEEGACGRGCGEDAGPGHLAGRRLLYVGGRPGLIGALRTLTERRGGTMLAHDGGVEDNAALLPGLISQADIAFFPVDCVSHAAAGRIKTLCRQAGKPFVPLRSASIASFIAAIAAPPIEVEDP</sequence>
<evidence type="ECO:0000256" key="2">
    <source>
        <dbReference type="SAM" id="Coils"/>
    </source>
</evidence>